<dbReference type="SUPFAM" id="SSF52540">
    <property type="entry name" value="P-loop containing nucleoside triphosphate hydrolases"/>
    <property type="match status" value="1"/>
</dbReference>
<sequence>MTDDLFSTAPSRPALPEPRRERWQPLRLGLVELFHYDSEEFWFQDGHLLLRGNNGTGKSKVLSLTLPLLLDAQLRSSRVEPDGDSGKKMAWNLLLGNYPRRIGYSWIEFGRRERDGRMRYLTLGVGLSAVTGRAQVDSWFFIVEGDGTTSDPRIGQDLWLTTPERLVLTRERLRDTLGGRGHLFENHQIYRRAVDERLFHLGQRRFDALMDTLIQLRQPQLSKKPDETGLSNALSESLPPLPSELLSDVAEALNQLEEDRNQLEETRRLEHTVTQFEQRYRVYAGILARRQARELRKAQTGFENASEARNRAQTELAQAESDQRGAHAAHEAAKRVYLAAQEQVETLQSDPANQDANRLAQEEGNAAERQRAAHTATQQRDEARNKLHTEAERRQQSASQASQARNELESARAHTQAAAEAINIATDIVANPLLSLEIQALAEHPPELREAGEDLRRLMSGRRQDIVHLRQRHAEVSLGQAVLAREQENTQIARGELDEALAQREQADQRAEQVGKTLVEAWSDHCASLLQLRFETEHPLRRLTEWTARPEGDNPAQIALFAAWQAALQRYAAQQAELDARQVALDKQRADIEDERNRLTAGEDALPPEPPTRDSDVRLQRQGAPLWRLVDFHPRLNTAERAGLEAALEASGLLDAWLSPDGTLSNGEGAPLLDNSWHQRAPVSGASLNDALIPALPAIGLITETTLTTLLAGVAYGMQDPTDVEAWLSPEGRYRLGSLAGAWRKPEAGYIGRNARELARQRRLEVLASSLAEIDIEQAELERQRQTLAADRNQAEVERQSAPPERSLHDAIAAALQAGREAEKARQRLTQTETRCSDAEAAFQKAREQLQHDAIDLRLPPEPERLAAVEAALEHFDSARTHLMQAARDWQRAWPAQLQQQRREDEARLTLEQAEEVLASSKEQAVQARVRFETLRESIGQQVDALIHKLAVARDERNQAGQAVEQHRHTLGEAETAQAVASLHAEQTERTLIEHSDERIRAVEHLRHFSASGLLAAALDLTLPEHWSVDPALNLARRIEQTLAHITDDDVTWTRVQKQIAEDLSDLQRGLSVLNHQAISEPNDWGITVTIQYQNRAERPDALALLLAEDIAQRSELLSAREREVLENHLQAEIAAELQRLMRTAADRVNAINSELHKRPTTTGVRYRLQWEPLSTEEGAPIGLEAARKSLLNTSADLWSAEDRHTVGIMLQQQIAAERTQADADIAGRSLIDQLARALDYRYWHRFRIQRQQDGQWRKLSGPASSGERALGLTVPLFAAIASFYSEGGNPLAPRLMLLDEAFAGIDDAARAHCMGLIREFDLDFVITSEREWACYAELPGVSICQLQRREGIDAVFVSRWTWDGRAKRLEEDPDRRFPPA</sequence>
<accession>A0A7Y8BPF5</accession>
<dbReference type="InterPro" id="IPR027417">
    <property type="entry name" value="P-loop_NTPase"/>
</dbReference>
<feature type="region of interest" description="Disordered" evidence="2">
    <location>
        <begin position="299"/>
        <end position="332"/>
    </location>
</feature>
<dbReference type="Proteomes" id="UP000582981">
    <property type="component" value="Unassembled WGS sequence"/>
</dbReference>
<name>A0A7Y8BPF5_9PSED</name>
<dbReference type="Pfam" id="PF13558">
    <property type="entry name" value="SbcC_Walker_B"/>
    <property type="match status" value="1"/>
</dbReference>
<feature type="region of interest" description="Disordered" evidence="2">
    <location>
        <begin position="348"/>
        <end position="412"/>
    </location>
</feature>
<reference evidence="3 4" key="1">
    <citation type="submission" date="2020-04" db="EMBL/GenBank/DDBJ databases">
        <title>Molecular characterization of pseudomonads from Agaricus bisporus reveal novel blotch 2 pathogens in Western Europe.</title>
        <authorList>
            <person name="Taparia T."/>
            <person name="Krijger M."/>
            <person name="Haynes E."/>
            <person name="Elpinstone J.G."/>
            <person name="Noble R."/>
            <person name="Van Der Wolf J."/>
        </authorList>
    </citation>
    <scope>NUCLEOTIDE SEQUENCE [LARGE SCALE GENOMIC DNA]</scope>
    <source>
        <strain evidence="3 4">F1001</strain>
    </source>
</reference>
<evidence type="ECO:0000256" key="2">
    <source>
        <dbReference type="SAM" id="MobiDB-lite"/>
    </source>
</evidence>
<feature type="compositionally biased region" description="Basic and acidic residues" evidence="2">
    <location>
        <begin position="379"/>
        <end position="395"/>
    </location>
</feature>
<evidence type="ECO:0000256" key="1">
    <source>
        <dbReference type="SAM" id="Coils"/>
    </source>
</evidence>
<organism evidence="3 4">
    <name type="scientific">Pseudomonas gingeri</name>
    <dbReference type="NCBI Taxonomy" id="117681"/>
    <lineage>
        <taxon>Bacteria</taxon>
        <taxon>Pseudomonadati</taxon>
        <taxon>Pseudomonadota</taxon>
        <taxon>Gammaproteobacteria</taxon>
        <taxon>Pseudomonadales</taxon>
        <taxon>Pseudomonadaceae</taxon>
        <taxon>Pseudomonas</taxon>
    </lineage>
</organism>
<feature type="region of interest" description="Disordered" evidence="2">
    <location>
        <begin position="594"/>
        <end position="617"/>
    </location>
</feature>
<dbReference type="InterPro" id="IPR013496">
    <property type="entry name" value="CHP02680"/>
</dbReference>
<feature type="coiled-coil region" evidence="1">
    <location>
        <begin position="483"/>
        <end position="517"/>
    </location>
</feature>
<dbReference type="NCBIfam" id="TIGR02680">
    <property type="entry name" value="TIGR02680 family protein"/>
    <property type="match status" value="1"/>
</dbReference>
<dbReference type="RefSeq" id="WP_177145825.1">
    <property type="nucleotide sequence ID" value="NZ_JACAPU010000055.1"/>
</dbReference>
<evidence type="ECO:0000313" key="3">
    <source>
        <dbReference type="EMBL" id="NWB51147.1"/>
    </source>
</evidence>
<feature type="compositionally biased region" description="Low complexity" evidence="2">
    <location>
        <begin position="396"/>
        <end position="405"/>
    </location>
</feature>
<feature type="compositionally biased region" description="Basic and acidic residues" evidence="2">
    <location>
        <begin position="321"/>
        <end position="332"/>
    </location>
</feature>
<gene>
    <name evidence="3" type="ORF">HX829_32215</name>
</gene>
<keyword evidence="1" id="KW-0175">Coiled coil</keyword>
<feature type="coiled-coil region" evidence="1">
    <location>
        <begin position="246"/>
        <end position="273"/>
    </location>
</feature>
<comment type="caution">
    <text evidence="3">The sequence shown here is derived from an EMBL/GenBank/DDBJ whole genome shotgun (WGS) entry which is preliminary data.</text>
</comment>
<dbReference type="EMBL" id="JACAPU010000055">
    <property type="protein sequence ID" value="NWB51147.1"/>
    <property type="molecule type" value="Genomic_DNA"/>
</dbReference>
<feature type="coiled-coil region" evidence="1">
    <location>
        <begin position="764"/>
        <end position="849"/>
    </location>
</feature>
<protein>
    <submittedName>
        <fullName evidence="3">TIGR02680 family protein</fullName>
    </submittedName>
</protein>
<evidence type="ECO:0000313" key="4">
    <source>
        <dbReference type="Proteomes" id="UP000582981"/>
    </source>
</evidence>
<proteinExistence type="predicted"/>
<feature type="coiled-coil region" evidence="1">
    <location>
        <begin position="904"/>
        <end position="931"/>
    </location>
</feature>